<organism evidence="2 3">
    <name type="scientific">Zopfia rhizophila CBS 207.26</name>
    <dbReference type="NCBI Taxonomy" id="1314779"/>
    <lineage>
        <taxon>Eukaryota</taxon>
        <taxon>Fungi</taxon>
        <taxon>Dikarya</taxon>
        <taxon>Ascomycota</taxon>
        <taxon>Pezizomycotina</taxon>
        <taxon>Dothideomycetes</taxon>
        <taxon>Dothideomycetes incertae sedis</taxon>
        <taxon>Zopfiaceae</taxon>
        <taxon>Zopfia</taxon>
    </lineage>
</organism>
<evidence type="ECO:0000313" key="2">
    <source>
        <dbReference type="EMBL" id="KAF2185361.1"/>
    </source>
</evidence>
<sequence>MVARLLSDYYPVRWNSKSCRPSPTLVVTYTSTFTFTVTPPPSGSYMTSRPEPSCTIQPSDCAQLSRDYDRTIASIMKGESLKWPDEPFCILDHKDCERCTIFGSTVQLLYFPTGIGGPNRNLCETASPVKRANAEIQVETLPSAISSLRFPYYGADENIHSFNYDDLNGDVPWSAYAGISMDQKWANCGLDWRGLLDPPRALTVLSSLDDPATTPEVKTPIPAPTPTPADSPKVQGTVPASIHPSPVPQSQALSIPNPNVETAKPSSPASPILMPALSLNPPTFPTAIVVGTSFSQYKCPSVTQMHRFQKWFFRPSRIRRISFDLKYLSYPKSIRTRMDSNWDGIWLPDLLLTGLPSNSPATLDGKIFFIGIHGVMVSSISGQTTAIQVPPSIAQLAGGQILIPVVFTLDTGETLTADPVSGLIVGSSTLRIGDPSMTISWTISGGMMTKTITLGSVGVVVWDPWTTAIIPRQTAVGMPVTLTGQPFSNSESPSEVDSSIVDIFDSTLSQQISYSHLRSTGASSTIVTETLMSSSIKQLSKSGSGQIQNYNIVV</sequence>
<dbReference type="Proteomes" id="UP000800200">
    <property type="component" value="Unassembled WGS sequence"/>
</dbReference>
<reference evidence="2" key="1">
    <citation type="journal article" date="2020" name="Stud. Mycol.">
        <title>101 Dothideomycetes genomes: a test case for predicting lifestyles and emergence of pathogens.</title>
        <authorList>
            <person name="Haridas S."/>
            <person name="Albert R."/>
            <person name="Binder M."/>
            <person name="Bloem J."/>
            <person name="Labutti K."/>
            <person name="Salamov A."/>
            <person name="Andreopoulos B."/>
            <person name="Baker S."/>
            <person name="Barry K."/>
            <person name="Bills G."/>
            <person name="Bluhm B."/>
            <person name="Cannon C."/>
            <person name="Castanera R."/>
            <person name="Culley D."/>
            <person name="Daum C."/>
            <person name="Ezra D."/>
            <person name="Gonzalez J."/>
            <person name="Henrissat B."/>
            <person name="Kuo A."/>
            <person name="Liang C."/>
            <person name="Lipzen A."/>
            <person name="Lutzoni F."/>
            <person name="Magnuson J."/>
            <person name="Mondo S."/>
            <person name="Nolan M."/>
            <person name="Ohm R."/>
            <person name="Pangilinan J."/>
            <person name="Park H.-J."/>
            <person name="Ramirez L."/>
            <person name="Alfaro M."/>
            <person name="Sun H."/>
            <person name="Tritt A."/>
            <person name="Yoshinaga Y."/>
            <person name="Zwiers L.-H."/>
            <person name="Turgeon B."/>
            <person name="Goodwin S."/>
            <person name="Spatafora J."/>
            <person name="Crous P."/>
            <person name="Grigoriev I."/>
        </authorList>
    </citation>
    <scope>NUCLEOTIDE SEQUENCE</scope>
    <source>
        <strain evidence="2">CBS 207.26</strain>
    </source>
</reference>
<evidence type="ECO:0000256" key="1">
    <source>
        <dbReference type="SAM" id="MobiDB-lite"/>
    </source>
</evidence>
<evidence type="ECO:0000313" key="3">
    <source>
        <dbReference type="Proteomes" id="UP000800200"/>
    </source>
</evidence>
<dbReference type="OrthoDB" id="3944128at2759"/>
<proteinExistence type="predicted"/>
<feature type="region of interest" description="Disordered" evidence="1">
    <location>
        <begin position="206"/>
        <end position="267"/>
    </location>
</feature>
<gene>
    <name evidence="2" type="ORF">K469DRAFT_688146</name>
</gene>
<keyword evidence="3" id="KW-1185">Reference proteome</keyword>
<feature type="compositionally biased region" description="Polar residues" evidence="1">
    <location>
        <begin position="248"/>
        <end position="267"/>
    </location>
</feature>
<dbReference type="EMBL" id="ML994634">
    <property type="protein sequence ID" value="KAF2185361.1"/>
    <property type="molecule type" value="Genomic_DNA"/>
</dbReference>
<dbReference type="AlphaFoldDB" id="A0A6A6E0A1"/>
<name>A0A6A6E0A1_9PEZI</name>
<accession>A0A6A6E0A1</accession>
<protein>
    <submittedName>
        <fullName evidence="2">Uncharacterized protein</fullName>
    </submittedName>
</protein>